<dbReference type="Gene3D" id="3.40.190.10">
    <property type="entry name" value="Periplasmic binding protein-like II"/>
    <property type="match status" value="2"/>
</dbReference>
<proteinExistence type="inferred from homology"/>
<keyword evidence="3 5" id="KW-0762">Sugar transport</keyword>
<keyword evidence="4 5" id="KW-0732">Signal</keyword>
<evidence type="ECO:0000256" key="3">
    <source>
        <dbReference type="ARBA" id="ARBA00022597"/>
    </source>
</evidence>
<evidence type="ECO:0000256" key="6">
    <source>
        <dbReference type="SAM" id="MobiDB-lite"/>
    </source>
</evidence>
<keyword evidence="8" id="KW-1185">Reference proteome</keyword>
<dbReference type="PANTHER" id="PTHR30061">
    <property type="entry name" value="MALTOSE-BINDING PERIPLASMIC PROTEIN"/>
    <property type="match status" value="1"/>
</dbReference>
<dbReference type="Pfam" id="PF01547">
    <property type="entry name" value="SBP_bac_1"/>
    <property type="match status" value="1"/>
</dbReference>
<feature type="signal peptide" evidence="5">
    <location>
        <begin position="1"/>
        <end position="25"/>
    </location>
</feature>
<dbReference type="PRINTS" id="PR00181">
    <property type="entry name" value="MALTOSEBP"/>
</dbReference>
<organism evidence="7 8">
    <name type="scientific">Simiaoa sunii</name>
    <dbReference type="NCBI Taxonomy" id="2763672"/>
    <lineage>
        <taxon>Bacteria</taxon>
        <taxon>Bacillati</taxon>
        <taxon>Bacillota</taxon>
        <taxon>Clostridia</taxon>
        <taxon>Lachnospirales</taxon>
        <taxon>Lachnospiraceae</taxon>
        <taxon>Simiaoa</taxon>
    </lineage>
</organism>
<dbReference type="KEGG" id="ssun:H9Q77_01230"/>
<keyword evidence="5" id="KW-0449">Lipoprotein</keyword>
<dbReference type="SUPFAM" id="SSF53850">
    <property type="entry name" value="Periplasmic binding protein-like II"/>
    <property type="match status" value="1"/>
</dbReference>
<dbReference type="PANTHER" id="PTHR30061:SF50">
    <property type="entry name" value="MALTOSE_MALTODEXTRIN-BINDING PERIPLASMIC PROTEIN"/>
    <property type="match status" value="1"/>
</dbReference>
<keyword evidence="5" id="KW-0472">Membrane</keyword>
<dbReference type="GO" id="GO:0042956">
    <property type="term" value="P:maltodextrin transmembrane transport"/>
    <property type="evidence" value="ECO:0007669"/>
    <property type="project" value="TreeGrafter"/>
</dbReference>
<dbReference type="GO" id="GO:0015768">
    <property type="term" value="P:maltose transport"/>
    <property type="evidence" value="ECO:0007669"/>
    <property type="project" value="TreeGrafter"/>
</dbReference>
<dbReference type="GO" id="GO:0055052">
    <property type="term" value="C:ATP-binding cassette (ABC) transporter complex, substrate-binding subunit-containing"/>
    <property type="evidence" value="ECO:0007669"/>
    <property type="project" value="TreeGrafter"/>
</dbReference>
<keyword evidence="5" id="KW-1003">Cell membrane</keyword>
<dbReference type="InterPro" id="IPR006059">
    <property type="entry name" value="SBP"/>
</dbReference>
<feature type="chain" id="PRO_5029033599" description="Maltodextrin-binding protein" evidence="5">
    <location>
        <begin position="26"/>
        <end position="416"/>
    </location>
</feature>
<dbReference type="GO" id="GO:0015144">
    <property type="term" value="F:carbohydrate transmembrane transporter activity"/>
    <property type="evidence" value="ECO:0007669"/>
    <property type="project" value="InterPro"/>
</dbReference>
<keyword evidence="2 5" id="KW-0813">Transport</keyword>
<dbReference type="EMBL" id="CP060633">
    <property type="protein sequence ID" value="QNM02823.1"/>
    <property type="molecule type" value="Genomic_DNA"/>
</dbReference>
<evidence type="ECO:0000313" key="8">
    <source>
        <dbReference type="Proteomes" id="UP000515981"/>
    </source>
</evidence>
<evidence type="ECO:0000313" key="7">
    <source>
        <dbReference type="EMBL" id="QNM02823.1"/>
    </source>
</evidence>
<protein>
    <recommendedName>
        <fullName evidence="5">Maltodextrin-binding protein</fullName>
    </recommendedName>
</protein>
<comment type="similarity">
    <text evidence="1 5">Belongs to the bacterial solute-binding protein 1 family.</text>
</comment>
<dbReference type="InterPro" id="IPR006060">
    <property type="entry name" value="Maltose/Cyclodextrin-bd"/>
</dbReference>
<dbReference type="AlphaFoldDB" id="A0A7G9FW91"/>
<evidence type="ECO:0000256" key="4">
    <source>
        <dbReference type="ARBA" id="ARBA00022729"/>
    </source>
</evidence>
<dbReference type="RefSeq" id="WP_249326360.1">
    <property type="nucleotide sequence ID" value="NZ_CP060633.1"/>
</dbReference>
<evidence type="ECO:0000256" key="1">
    <source>
        <dbReference type="ARBA" id="ARBA00008520"/>
    </source>
</evidence>
<feature type="region of interest" description="Disordered" evidence="6">
    <location>
        <begin position="26"/>
        <end position="45"/>
    </location>
</feature>
<reference evidence="7 8" key="1">
    <citation type="submission" date="2020-08" db="EMBL/GenBank/DDBJ databases">
        <authorList>
            <person name="Liu C."/>
            <person name="Sun Q."/>
        </authorList>
    </citation>
    <scope>NUCLEOTIDE SEQUENCE [LARGE SCALE GENOMIC DNA]</scope>
    <source>
        <strain evidence="7 8">NSJ-8</strain>
    </source>
</reference>
<evidence type="ECO:0000256" key="2">
    <source>
        <dbReference type="ARBA" id="ARBA00022448"/>
    </source>
</evidence>
<comment type="subcellular location">
    <subcellularLocation>
        <location evidence="5">Cell membrane</location>
        <topology evidence="5">Lipid-anchor</topology>
    </subcellularLocation>
</comment>
<dbReference type="Proteomes" id="UP000515981">
    <property type="component" value="Chromosome"/>
</dbReference>
<evidence type="ECO:0000256" key="5">
    <source>
        <dbReference type="RuleBase" id="RU365005"/>
    </source>
</evidence>
<accession>A0A7G9FW91</accession>
<dbReference type="PROSITE" id="PS51257">
    <property type="entry name" value="PROKAR_LIPOPROTEIN"/>
    <property type="match status" value="1"/>
</dbReference>
<sequence>MKKKIAMLLSSLLVVSMLSGCGSEATVNTESNVTTTTENQNTQTTEPVNITVWHCADATIADTLQKQVDALAPEIVVTFERKENMSDALKLVGDDQESAPDMFMWAHDKVGTFAQMGILSPITDVLTEDDLADFLPMTLSAGEYQGDKYQLPLYYEALLFLYNKDLMETAPETTDELLELMKNETTADQYVFVEQHSTSYNAAAWIQGFGGYLINENREPGLNLPQTVEAMEYHKQFVSYMPADGEYNTVTTLFTEGKAASTIGGPWLVPGIKEAGIDLGIAPMPVLPNGTSLTPFSGVQGVHVLKHAAETKKEALAEVLKVLGSKETGVALANAASCAPANSKAYEDASVSEDQMIMALKTMADNVVPMPNIPEMDVMWSVTDDLLAAVNKRGENVQTACDAHQKEALEQISAMQ</sequence>
<dbReference type="GO" id="GO:1901982">
    <property type="term" value="F:maltose binding"/>
    <property type="evidence" value="ECO:0007669"/>
    <property type="project" value="TreeGrafter"/>
</dbReference>
<gene>
    <name evidence="7" type="ORF">H9Q77_01230</name>
</gene>
<name>A0A7G9FW91_9FIRM</name>